<dbReference type="SMART" id="SM00347">
    <property type="entry name" value="HTH_MARR"/>
    <property type="match status" value="1"/>
</dbReference>
<keyword evidence="3" id="KW-0238">DNA-binding</keyword>
<comment type="caution">
    <text evidence="9">The sequence shown here is derived from an EMBL/GenBank/DDBJ whole genome shotgun (WGS) entry which is preliminary data.</text>
</comment>
<evidence type="ECO:0000256" key="2">
    <source>
        <dbReference type="ARBA" id="ARBA00023015"/>
    </source>
</evidence>
<evidence type="ECO:0000313" key="10">
    <source>
        <dbReference type="Proteomes" id="UP000236197"/>
    </source>
</evidence>
<dbReference type="InterPro" id="IPR036390">
    <property type="entry name" value="WH_DNA-bd_sf"/>
</dbReference>
<reference evidence="10" key="1">
    <citation type="submission" date="2018-01" db="EMBL/GenBank/DDBJ databases">
        <title>Rubneribacter badeniensis gen. nov., sp. nov., and Colonibacter rubneri, gen. nov., sp. nov., WGS of new members of the Eggerthellaceae.</title>
        <authorList>
            <person name="Danylec N."/>
            <person name="Stoll D.A."/>
            <person name="Doetsch A."/>
            <person name="Kulling S.E."/>
            <person name="Huch M."/>
        </authorList>
    </citation>
    <scope>NUCLEOTIDE SEQUENCE [LARGE SCALE GENOMIC DNA]</scope>
    <source>
        <strain evidence="10">ResAG-96</strain>
    </source>
</reference>
<dbReference type="InterPro" id="IPR036388">
    <property type="entry name" value="WH-like_DNA-bd_sf"/>
</dbReference>
<evidence type="ECO:0000313" key="9">
    <source>
        <dbReference type="EMBL" id="PNV67377.1"/>
    </source>
</evidence>
<evidence type="ECO:0000256" key="7">
    <source>
        <dbReference type="ARBA" id="ARBA00047207"/>
    </source>
</evidence>
<dbReference type="AlphaFoldDB" id="A0A2K2UAM6"/>
<evidence type="ECO:0000256" key="3">
    <source>
        <dbReference type="ARBA" id="ARBA00023125"/>
    </source>
</evidence>
<evidence type="ECO:0000256" key="6">
    <source>
        <dbReference type="ARBA" id="ARBA00047188"/>
    </source>
</evidence>
<keyword evidence="4" id="KW-0804">Transcription</keyword>
<sequence>MEGMGEGSSASRKRREEIDGLLSGTFNSILRIEEQSLDNRLTHGLTITEVHTIVAIGLHERNPMNVVAARLNVTLATLTTAVSKLANKGFVERTRAEDDRRKVLVSLTKKGRQVLRAHNLFHHQMIDEALADLSEEEERVFAEALSKVKAFFDAQA</sequence>
<dbReference type="PANTHER" id="PTHR42756:SF1">
    <property type="entry name" value="TRANSCRIPTIONAL REPRESSOR OF EMRAB OPERON"/>
    <property type="match status" value="1"/>
</dbReference>
<organism evidence="9 10">
    <name type="scientific">Enteroscipio rubneri</name>
    <dbReference type="NCBI Taxonomy" id="2070686"/>
    <lineage>
        <taxon>Bacteria</taxon>
        <taxon>Bacillati</taxon>
        <taxon>Actinomycetota</taxon>
        <taxon>Coriobacteriia</taxon>
        <taxon>Eggerthellales</taxon>
        <taxon>Eggerthellaceae</taxon>
        <taxon>Enteroscipio</taxon>
    </lineage>
</organism>
<feature type="domain" description="HTH marR-type" evidence="8">
    <location>
        <begin position="22"/>
        <end position="150"/>
    </location>
</feature>
<dbReference type="Gene3D" id="1.10.10.10">
    <property type="entry name" value="Winged helix-like DNA-binding domain superfamily/Winged helix DNA-binding domain"/>
    <property type="match status" value="1"/>
</dbReference>
<dbReference type="PANTHER" id="PTHR42756">
    <property type="entry name" value="TRANSCRIPTIONAL REGULATOR, MARR"/>
    <property type="match status" value="1"/>
</dbReference>
<dbReference type="EMBL" id="PPEK01000009">
    <property type="protein sequence ID" value="PNV67377.1"/>
    <property type="molecule type" value="Genomic_DNA"/>
</dbReference>
<keyword evidence="2" id="KW-0805">Transcription regulation</keyword>
<dbReference type="PRINTS" id="PR00598">
    <property type="entry name" value="HTHMARR"/>
</dbReference>
<evidence type="ECO:0000259" key="8">
    <source>
        <dbReference type="PROSITE" id="PS50995"/>
    </source>
</evidence>
<accession>A0A2K2UAM6</accession>
<name>A0A2K2UAM6_9ACTN</name>
<dbReference type="RefSeq" id="WP_103265270.1">
    <property type="nucleotide sequence ID" value="NZ_CABMLE010000009.1"/>
</dbReference>
<dbReference type="Pfam" id="PF22381">
    <property type="entry name" value="Staph_reg_Sar_Rot"/>
    <property type="match status" value="1"/>
</dbReference>
<dbReference type="OrthoDB" id="5461037at2"/>
<gene>
    <name evidence="9" type="ORF">C2L71_08125</name>
</gene>
<evidence type="ECO:0000256" key="1">
    <source>
        <dbReference type="ARBA" id="ARBA00004496"/>
    </source>
</evidence>
<dbReference type="GO" id="GO:0003700">
    <property type="term" value="F:DNA-binding transcription factor activity"/>
    <property type="evidence" value="ECO:0007669"/>
    <property type="project" value="InterPro"/>
</dbReference>
<comment type="subcellular location">
    <subcellularLocation>
        <location evidence="1">Cytoplasm</location>
    </subcellularLocation>
</comment>
<evidence type="ECO:0000256" key="4">
    <source>
        <dbReference type="ARBA" id="ARBA00023163"/>
    </source>
</evidence>
<evidence type="ECO:0000256" key="5">
    <source>
        <dbReference type="ARBA" id="ARBA00046337"/>
    </source>
</evidence>
<comment type="similarity">
    <text evidence="5">Belongs to the SarZ family.</text>
</comment>
<dbReference type="InterPro" id="IPR000835">
    <property type="entry name" value="HTH_MarR-typ"/>
</dbReference>
<protein>
    <recommendedName>
        <fullName evidence="6">HTH-type transcriptional regulator SarZ</fullName>
    </recommendedName>
    <alternativeName>
        <fullName evidence="7">Staphylococcal accessory regulator Z</fullName>
    </alternativeName>
</protein>
<dbReference type="InterPro" id="IPR055166">
    <property type="entry name" value="Transc_reg_Sar_Rot_HTH"/>
</dbReference>
<proteinExistence type="inferred from homology"/>
<dbReference type="PROSITE" id="PS50995">
    <property type="entry name" value="HTH_MARR_2"/>
    <property type="match status" value="1"/>
</dbReference>
<dbReference type="GO" id="GO:0003677">
    <property type="term" value="F:DNA binding"/>
    <property type="evidence" value="ECO:0007669"/>
    <property type="project" value="UniProtKB-KW"/>
</dbReference>
<dbReference type="SUPFAM" id="SSF46785">
    <property type="entry name" value="Winged helix' DNA-binding domain"/>
    <property type="match status" value="1"/>
</dbReference>
<keyword evidence="10" id="KW-1185">Reference proteome</keyword>
<dbReference type="Proteomes" id="UP000236197">
    <property type="component" value="Unassembled WGS sequence"/>
</dbReference>